<protein>
    <submittedName>
        <fullName evidence="2">Uncharacterized protein</fullName>
    </submittedName>
</protein>
<name>A0A644U645_9ZZZZ</name>
<sequence>MSEVLVDEEVVVGFVQVIEETSVDVLKIEEEEEFPNRYGLNGKSPFIGENGRWYVFDDIVRQFVDTGINATDEELKRRVSDVEADLQELLSEPDEIQQFANYLSFPNLGNEKVLYIDIETSKSYRWDPDILKYFEVNQLNIEIINGGN</sequence>
<proteinExistence type="predicted"/>
<dbReference type="EMBL" id="VSSQ01000080">
    <property type="protein sequence ID" value="MPL74338.1"/>
    <property type="molecule type" value="Genomic_DNA"/>
</dbReference>
<dbReference type="AlphaFoldDB" id="A0A644U645"/>
<evidence type="ECO:0000313" key="1">
    <source>
        <dbReference type="EMBL" id="MPL74338.1"/>
    </source>
</evidence>
<accession>A0A644U645</accession>
<organism evidence="2">
    <name type="scientific">bioreactor metagenome</name>
    <dbReference type="NCBI Taxonomy" id="1076179"/>
    <lineage>
        <taxon>unclassified sequences</taxon>
        <taxon>metagenomes</taxon>
        <taxon>ecological metagenomes</taxon>
    </lineage>
</organism>
<comment type="caution">
    <text evidence="2">The sequence shown here is derived from an EMBL/GenBank/DDBJ whole genome shotgun (WGS) entry which is preliminary data.</text>
</comment>
<gene>
    <name evidence="1" type="ORF">SDC9_20149</name>
    <name evidence="2" type="ORF">SDC9_20210</name>
</gene>
<evidence type="ECO:0000313" key="2">
    <source>
        <dbReference type="EMBL" id="MPL74399.1"/>
    </source>
</evidence>
<dbReference type="EMBL" id="VSSQ01000080">
    <property type="protein sequence ID" value="MPL74399.1"/>
    <property type="molecule type" value="Genomic_DNA"/>
</dbReference>
<reference evidence="2" key="1">
    <citation type="submission" date="2019-08" db="EMBL/GenBank/DDBJ databases">
        <authorList>
            <person name="Kucharzyk K."/>
            <person name="Murdoch R.W."/>
            <person name="Higgins S."/>
            <person name="Loffler F."/>
        </authorList>
    </citation>
    <scope>NUCLEOTIDE SEQUENCE</scope>
</reference>